<dbReference type="GO" id="GO:0005634">
    <property type="term" value="C:nucleus"/>
    <property type="evidence" value="ECO:0007669"/>
    <property type="project" value="TreeGrafter"/>
</dbReference>
<keyword evidence="2" id="KW-0597">Phosphoprotein</keyword>
<dbReference type="InterPro" id="IPR038765">
    <property type="entry name" value="Papain-like_cys_pep_sf"/>
</dbReference>
<dbReference type="EnsemblMetazoa" id="GPAI048223-RA">
    <property type="protein sequence ID" value="GPAI048223-PA"/>
    <property type="gene ID" value="GPAI048223"/>
</dbReference>
<feature type="region of interest" description="Disordered" evidence="6">
    <location>
        <begin position="167"/>
        <end position="186"/>
    </location>
</feature>
<evidence type="ECO:0000256" key="4">
    <source>
        <dbReference type="ARBA" id="ARBA00022786"/>
    </source>
</evidence>
<dbReference type="STRING" id="7398.A0A1B0AK03"/>
<feature type="domain" description="Ubiquitin-like protease family profile" evidence="7">
    <location>
        <begin position="200"/>
        <end position="440"/>
    </location>
</feature>
<dbReference type="PANTHER" id="PTHR46896">
    <property type="entry name" value="SENTRIN-SPECIFIC PROTEASE"/>
    <property type="match status" value="1"/>
</dbReference>
<keyword evidence="4" id="KW-0833">Ubl conjugation pathway</keyword>
<dbReference type="GO" id="GO:0016926">
    <property type="term" value="P:protein desumoylation"/>
    <property type="evidence" value="ECO:0007669"/>
    <property type="project" value="TreeGrafter"/>
</dbReference>
<dbReference type="VEuPathDB" id="VectorBase:GPAI048223"/>
<keyword evidence="9" id="KW-1185">Reference proteome</keyword>
<evidence type="ECO:0000256" key="5">
    <source>
        <dbReference type="ARBA" id="ARBA00022801"/>
    </source>
</evidence>
<dbReference type="GO" id="GO:0070139">
    <property type="term" value="F:SUMO-specific endopeptidase activity"/>
    <property type="evidence" value="ECO:0007669"/>
    <property type="project" value="TreeGrafter"/>
</dbReference>
<reference evidence="8" key="2">
    <citation type="submission" date="2020-05" db="UniProtKB">
        <authorList>
            <consortium name="EnsemblMetazoa"/>
        </authorList>
    </citation>
    <scope>IDENTIFICATION</scope>
    <source>
        <strain evidence="8">IAEA</strain>
    </source>
</reference>
<evidence type="ECO:0000256" key="2">
    <source>
        <dbReference type="ARBA" id="ARBA00022553"/>
    </source>
</evidence>
<evidence type="ECO:0000256" key="6">
    <source>
        <dbReference type="SAM" id="MobiDB-lite"/>
    </source>
</evidence>
<accession>A0A1B0AK03</accession>
<evidence type="ECO:0000313" key="8">
    <source>
        <dbReference type="EnsemblMetazoa" id="GPAI048223-PA"/>
    </source>
</evidence>
<protein>
    <recommendedName>
        <fullName evidence="7">Ubiquitin-like protease family profile domain-containing protein</fullName>
    </recommendedName>
</protein>
<dbReference type="GO" id="GO:0005737">
    <property type="term" value="C:cytoplasm"/>
    <property type="evidence" value="ECO:0007669"/>
    <property type="project" value="TreeGrafter"/>
</dbReference>
<evidence type="ECO:0000256" key="3">
    <source>
        <dbReference type="ARBA" id="ARBA00022670"/>
    </source>
</evidence>
<dbReference type="InterPro" id="IPR003653">
    <property type="entry name" value="Peptidase_C48_C"/>
</dbReference>
<dbReference type="PANTHER" id="PTHR46896:SF3">
    <property type="entry name" value="FI06413P-RELATED"/>
    <property type="match status" value="1"/>
</dbReference>
<feature type="compositionally biased region" description="Low complexity" evidence="6">
    <location>
        <begin position="570"/>
        <end position="588"/>
    </location>
</feature>
<dbReference type="Gene3D" id="3.40.395.10">
    <property type="entry name" value="Adenoviral Proteinase, Chain A"/>
    <property type="match status" value="1"/>
</dbReference>
<feature type="region of interest" description="Disordered" evidence="6">
    <location>
        <begin position="515"/>
        <end position="603"/>
    </location>
</feature>
<organism evidence="8 9">
    <name type="scientific">Glossina pallidipes</name>
    <name type="common">Tsetse fly</name>
    <dbReference type="NCBI Taxonomy" id="7398"/>
    <lineage>
        <taxon>Eukaryota</taxon>
        <taxon>Metazoa</taxon>
        <taxon>Ecdysozoa</taxon>
        <taxon>Arthropoda</taxon>
        <taxon>Hexapoda</taxon>
        <taxon>Insecta</taxon>
        <taxon>Pterygota</taxon>
        <taxon>Neoptera</taxon>
        <taxon>Endopterygota</taxon>
        <taxon>Diptera</taxon>
        <taxon>Brachycera</taxon>
        <taxon>Muscomorpha</taxon>
        <taxon>Hippoboscoidea</taxon>
        <taxon>Glossinidae</taxon>
        <taxon>Glossina</taxon>
    </lineage>
</organism>
<evidence type="ECO:0000259" key="7">
    <source>
        <dbReference type="PROSITE" id="PS50600"/>
    </source>
</evidence>
<dbReference type="GO" id="GO:0006508">
    <property type="term" value="P:proteolysis"/>
    <property type="evidence" value="ECO:0007669"/>
    <property type="project" value="UniProtKB-KW"/>
</dbReference>
<evidence type="ECO:0000256" key="1">
    <source>
        <dbReference type="ARBA" id="ARBA00005234"/>
    </source>
</evidence>
<dbReference type="AlphaFoldDB" id="A0A1B0AK03"/>
<dbReference type="PROSITE" id="PS50600">
    <property type="entry name" value="ULP_PROTEASE"/>
    <property type="match status" value="1"/>
</dbReference>
<proteinExistence type="inferred from homology"/>
<keyword evidence="3" id="KW-0645">Protease</keyword>
<dbReference type="SUPFAM" id="SSF54001">
    <property type="entry name" value="Cysteine proteinases"/>
    <property type="match status" value="1"/>
</dbReference>
<dbReference type="Proteomes" id="UP000092445">
    <property type="component" value="Unassembled WGS sequence"/>
</dbReference>
<feature type="compositionally biased region" description="Polar residues" evidence="6">
    <location>
        <begin position="169"/>
        <end position="184"/>
    </location>
</feature>
<dbReference type="FunFam" id="1.10.418.20:FF:000001">
    <property type="entry name" value="sentrin-specific protease 6 isoform X1"/>
    <property type="match status" value="1"/>
</dbReference>
<feature type="compositionally biased region" description="Basic residues" evidence="6">
    <location>
        <begin position="549"/>
        <end position="563"/>
    </location>
</feature>
<evidence type="ECO:0000313" key="9">
    <source>
        <dbReference type="Proteomes" id="UP000092445"/>
    </source>
</evidence>
<name>A0A1B0AK03_GLOPL</name>
<reference evidence="9" key="1">
    <citation type="submission" date="2014-03" db="EMBL/GenBank/DDBJ databases">
        <authorList>
            <person name="Aksoy S."/>
            <person name="Warren W."/>
            <person name="Wilson R.K."/>
        </authorList>
    </citation>
    <scope>NUCLEOTIDE SEQUENCE [LARGE SCALE GENOMIC DNA]</scope>
    <source>
        <strain evidence="9">IAEA</strain>
    </source>
</reference>
<comment type="similarity">
    <text evidence="1">Belongs to the peptidase C48 family.</text>
</comment>
<dbReference type="Pfam" id="PF02902">
    <property type="entry name" value="Peptidase_C48"/>
    <property type="match status" value="1"/>
</dbReference>
<dbReference type="InterPro" id="IPR051947">
    <property type="entry name" value="Sentrin-specific_protease"/>
</dbReference>
<keyword evidence="5" id="KW-0378">Hydrolase</keyword>
<sequence>MECNHINQGDVNDLNDCSDQLGTTLPCKVIRLGTYSFEPREPVIITSKGIRIVAPFEANTSKVCIFITLLIYTREVIKIEAHCSRTTESTLCFYTLHKCGQYIRNALKMSDAESTPSQTFAIILQIDSIGEQAQSVIRSIWDNLEEISLADAQVLIQRATESDRKLADSKQNCESNRSTTQLQPNDKRQLLIYPPGKGGISINTGDYLCLATDRYLNDIIIDFYLKWLHDNVIPKTEKDRTFIFSTFFYGRLTNFSGHTNPGKNVKQTAAQKCHARVQKWTKNVNLFEKDFIIIPINEQAHWFLAIICFPGLKGRVTFDAHTPVELRDSEDGDYNNCSCNAPNNSQSNAYGSSTGANNTASQQPIKQPIILIFDSLAGVSRNCVVATLRDYLSCEYKVKLPETAAHTFNADNMPGHCVKVPQQNNLTDCGLYLLQYVEQFFNDPIRDYRIPIKQLANWFDTITVIRKREDISKLLQSLINEHNGPHNRILLPDIPFPTLNGQLVEPKGYNIKFEEDEIDEDDENPHVSTDELETELSTDDTSKSEKPIKKPQARRKRGVKRRMQLGTVNTDMPTTSHTTGTTTPPIATAQRPTNLAKIRKVDP</sequence>